<dbReference type="PANTHER" id="PTHR32096:SF133">
    <property type="entry name" value="WRKY TRANSCRIPTION FACTOR 41-RELATED"/>
    <property type="match status" value="1"/>
</dbReference>
<accession>A0ABR2RL99</accession>
<dbReference type="Pfam" id="PF03106">
    <property type="entry name" value="WRKY"/>
    <property type="match status" value="1"/>
</dbReference>
<gene>
    <name evidence="7" type="ORF">V6N11_041734</name>
</gene>
<keyword evidence="8" id="KW-1185">Reference proteome</keyword>
<evidence type="ECO:0000256" key="1">
    <source>
        <dbReference type="ARBA" id="ARBA00004123"/>
    </source>
</evidence>
<keyword evidence="5" id="KW-0539">Nucleus</keyword>
<evidence type="ECO:0000313" key="7">
    <source>
        <dbReference type="EMBL" id="KAK9013737.1"/>
    </source>
</evidence>
<dbReference type="Gene3D" id="2.20.25.80">
    <property type="entry name" value="WRKY domain"/>
    <property type="match status" value="1"/>
</dbReference>
<dbReference type="InterPro" id="IPR003657">
    <property type="entry name" value="WRKY_dom"/>
</dbReference>
<evidence type="ECO:0000259" key="6">
    <source>
        <dbReference type="PROSITE" id="PS50811"/>
    </source>
</evidence>
<name>A0ABR2RL99_9ROSI</name>
<evidence type="ECO:0000256" key="2">
    <source>
        <dbReference type="ARBA" id="ARBA00023015"/>
    </source>
</evidence>
<keyword evidence="4" id="KW-0804">Transcription</keyword>
<keyword evidence="2" id="KW-0805">Transcription regulation</keyword>
<evidence type="ECO:0000256" key="3">
    <source>
        <dbReference type="ARBA" id="ARBA00023125"/>
    </source>
</evidence>
<dbReference type="InterPro" id="IPR044810">
    <property type="entry name" value="WRKY_plant"/>
</dbReference>
<comment type="subcellular location">
    <subcellularLocation>
        <location evidence="1">Nucleus</location>
    </subcellularLocation>
</comment>
<organism evidence="7 8">
    <name type="scientific">Hibiscus sabdariffa</name>
    <name type="common">roselle</name>
    <dbReference type="NCBI Taxonomy" id="183260"/>
    <lineage>
        <taxon>Eukaryota</taxon>
        <taxon>Viridiplantae</taxon>
        <taxon>Streptophyta</taxon>
        <taxon>Embryophyta</taxon>
        <taxon>Tracheophyta</taxon>
        <taxon>Spermatophyta</taxon>
        <taxon>Magnoliopsida</taxon>
        <taxon>eudicotyledons</taxon>
        <taxon>Gunneridae</taxon>
        <taxon>Pentapetalae</taxon>
        <taxon>rosids</taxon>
        <taxon>malvids</taxon>
        <taxon>Malvales</taxon>
        <taxon>Malvaceae</taxon>
        <taxon>Malvoideae</taxon>
        <taxon>Hibiscus</taxon>
    </lineage>
</organism>
<keyword evidence="3" id="KW-0238">DNA-binding</keyword>
<feature type="domain" description="WRKY" evidence="6">
    <location>
        <begin position="89"/>
        <end position="157"/>
    </location>
</feature>
<dbReference type="Proteomes" id="UP001396334">
    <property type="component" value="Unassembled WGS sequence"/>
</dbReference>
<comment type="caution">
    <text evidence="7">The sequence shown here is derived from an EMBL/GenBank/DDBJ whole genome shotgun (WGS) entry which is preliminary data.</text>
</comment>
<dbReference type="SMART" id="SM00774">
    <property type="entry name" value="WRKY"/>
    <property type="match status" value="1"/>
</dbReference>
<evidence type="ECO:0000256" key="5">
    <source>
        <dbReference type="ARBA" id="ARBA00023242"/>
    </source>
</evidence>
<evidence type="ECO:0000313" key="8">
    <source>
        <dbReference type="Proteomes" id="UP001396334"/>
    </source>
</evidence>
<dbReference type="EMBL" id="JBBPBN010000022">
    <property type="protein sequence ID" value="KAK9013737.1"/>
    <property type="molecule type" value="Genomic_DNA"/>
</dbReference>
<reference evidence="7 8" key="1">
    <citation type="journal article" date="2024" name="G3 (Bethesda)">
        <title>Genome assembly of Hibiscus sabdariffa L. provides insights into metabolisms of medicinal natural products.</title>
        <authorList>
            <person name="Kim T."/>
        </authorList>
    </citation>
    <scope>NUCLEOTIDE SEQUENCE [LARGE SCALE GENOMIC DNA]</scope>
    <source>
        <strain evidence="7">TK-2024</strain>
        <tissue evidence="7">Old leaves</tissue>
    </source>
</reference>
<dbReference type="InterPro" id="IPR036576">
    <property type="entry name" value="WRKY_dom_sf"/>
</dbReference>
<dbReference type="PANTHER" id="PTHR32096">
    <property type="entry name" value="WRKY TRANSCRIPTION FACTOR 30-RELATED-RELATED"/>
    <property type="match status" value="1"/>
</dbReference>
<protein>
    <recommendedName>
        <fullName evidence="6">WRKY domain-containing protein</fullName>
    </recommendedName>
</protein>
<dbReference type="PROSITE" id="PS50811">
    <property type="entry name" value="WRKY"/>
    <property type="match status" value="1"/>
</dbReference>
<proteinExistence type="predicted"/>
<dbReference type="SUPFAM" id="SSF118290">
    <property type="entry name" value="WRKY DNA-binding domain"/>
    <property type="match status" value="1"/>
</dbReference>
<sequence length="259" mass="29236">MDLEQKTLLDELTRGKELACLLRQHLHPCSSTETPQLLLQKLLCSYEKALSMLNSSGFEVESKLWVTVLGSPASLSGSSDGVKKRKISSMEVPLDDGYCWRKYGQKDILGYKFPRGYYRCTHRHSRGCLATKQVQRSDNDPTILEVKYKGRHTCNKASHFAAPPLTAEEKLKQNANGTEDSNDRRGIFPSFSFQFESEEVENGLFVETLMSPATSDLTEIMSAPTSVTNSPIGDLDLKELDRFEFDPNFPFDENPEFFS</sequence>
<evidence type="ECO:0000256" key="4">
    <source>
        <dbReference type="ARBA" id="ARBA00023163"/>
    </source>
</evidence>